<comment type="caution">
    <text evidence="1">The sequence shown here is derived from an EMBL/GenBank/DDBJ whole genome shotgun (WGS) entry which is preliminary data.</text>
</comment>
<dbReference type="Proteomes" id="UP000003599">
    <property type="component" value="Unassembled WGS sequence"/>
</dbReference>
<gene>
    <name evidence="1" type="ORF">HMPREF9703_01036</name>
</gene>
<accession>H3NEQ5</accession>
<sequence length="76" mass="7985">MRNLFDLNIKSATIKSIGENSSRQNLTVPTTGCNTVMTGYGSGVGGNTGGTRHPNPGCTLRTMICPAPFKNNNGNQ</sequence>
<keyword evidence="2" id="KW-1185">Reference proteome</keyword>
<dbReference type="AlphaFoldDB" id="H3NEQ5"/>
<dbReference type="RefSeq" id="WP_004636166.1">
    <property type="nucleotide sequence ID" value="NZ_JH601103.1"/>
</dbReference>
<dbReference type="GeneID" id="42695198"/>
<organism evidence="1 2">
    <name type="scientific">Dolosigranulum pigrum ATCC 51524</name>
    <dbReference type="NCBI Taxonomy" id="883103"/>
    <lineage>
        <taxon>Bacteria</taxon>
        <taxon>Bacillati</taxon>
        <taxon>Bacillota</taxon>
        <taxon>Bacilli</taxon>
        <taxon>Lactobacillales</taxon>
        <taxon>Carnobacteriaceae</taxon>
        <taxon>Dolosigranulum</taxon>
    </lineage>
</organism>
<protein>
    <submittedName>
        <fullName evidence="1">Uncharacterized protein</fullName>
    </submittedName>
</protein>
<name>H3NEQ5_9LACT</name>
<reference evidence="1 2" key="1">
    <citation type="submission" date="2012-01" db="EMBL/GenBank/DDBJ databases">
        <title>The Genome Sequence of Dolosigranulum pigrum ATCC 51524.</title>
        <authorList>
            <consortium name="The Broad Institute Genome Sequencing Platform"/>
            <person name="Earl A."/>
            <person name="Ward D."/>
            <person name="Feldgarden M."/>
            <person name="Gevers D."/>
            <person name="Huys G."/>
            <person name="Young S.K."/>
            <person name="Zeng Q."/>
            <person name="Gargeya S."/>
            <person name="Fitzgerald M."/>
            <person name="Haas B."/>
            <person name="Abouelleil A."/>
            <person name="Alvarado L."/>
            <person name="Arachchi H.M."/>
            <person name="Berlin A."/>
            <person name="Chapman S.B."/>
            <person name="Gearin G."/>
            <person name="Goldberg J."/>
            <person name="Griggs A."/>
            <person name="Gujja S."/>
            <person name="Hansen M."/>
            <person name="Heiman D."/>
            <person name="Howarth C."/>
            <person name="Larimer J."/>
            <person name="Lui A."/>
            <person name="MacDonald P.J.P."/>
            <person name="McCowen C."/>
            <person name="Montmayeur A."/>
            <person name="Murphy C."/>
            <person name="Neiman D."/>
            <person name="Pearson M."/>
            <person name="Priest M."/>
            <person name="Roberts A."/>
            <person name="Saif S."/>
            <person name="Shea T."/>
            <person name="Sisk P."/>
            <person name="Stolte C."/>
            <person name="Sykes S."/>
            <person name="Wortman J."/>
            <person name="Nusbaum C."/>
            <person name="Birren B."/>
        </authorList>
    </citation>
    <scope>NUCLEOTIDE SEQUENCE [LARGE SCALE GENOMIC DNA]</scope>
    <source>
        <strain evidence="1 2">ATCC 51524</strain>
    </source>
</reference>
<dbReference type="EMBL" id="AGEF01000009">
    <property type="protein sequence ID" value="EHR32920.1"/>
    <property type="molecule type" value="Genomic_DNA"/>
</dbReference>
<evidence type="ECO:0000313" key="1">
    <source>
        <dbReference type="EMBL" id="EHR32920.1"/>
    </source>
</evidence>
<proteinExistence type="predicted"/>
<evidence type="ECO:0000313" key="2">
    <source>
        <dbReference type="Proteomes" id="UP000003599"/>
    </source>
</evidence>
<dbReference type="HOGENOM" id="CLU_2787167_0_0_9"/>